<reference evidence="10 11" key="1">
    <citation type="submission" date="2017-06" db="EMBL/GenBank/DDBJ databases">
        <authorList>
            <person name="Kim H.J."/>
            <person name="Triplett B.A."/>
        </authorList>
    </citation>
    <scope>NUCLEOTIDE SEQUENCE [LARGE SCALE GENOMIC DNA]</scope>
    <source>
        <strain evidence="10 11">13146</strain>
    </source>
</reference>
<dbReference type="OrthoDB" id="9769912at2"/>
<evidence type="ECO:0000256" key="5">
    <source>
        <dbReference type="ARBA" id="ARBA00022777"/>
    </source>
</evidence>
<protein>
    <recommendedName>
        <fullName evidence="7">Homoserine kinase</fullName>
        <shortName evidence="7">HK</shortName>
        <shortName evidence="7">HSK</shortName>
        <ecNumber evidence="7">2.7.1.39</ecNumber>
    </recommendedName>
</protein>
<keyword evidence="1 7" id="KW-0028">Amino-acid biosynthesis</keyword>
<dbReference type="InterPro" id="IPR013750">
    <property type="entry name" value="GHMP_kinase_C_dom"/>
</dbReference>
<dbReference type="HAMAP" id="MF_00384">
    <property type="entry name" value="Homoser_kinase"/>
    <property type="match status" value="1"/>
</dbReference>
<name>A0A246HL91_STEMA</name>
<dbReference type="PRINTS" id="PR00958">
    <property type="entry name" value="HOMSERKINASE"/>
</dbReference>
<keyword evidence="3 7" id="KW-0791">Threonine biosynthesis</keyword>
<evidence type="ECO:0000256" key="1">
    <source>
        <dbReference type="ARBA" id="ARBA00022605"/>
    </source>
</evidence>
<keyword evidence="5 7" id="KW-0418">Kinase</keyword>
<dbReference type="Gene3D" id="3.30.70.890">
    <property type="entry name" value="GHMP kinase, C-terminal domain"/>
    <property type="match status" value="1"/>
</dbReference>
<accession>A0A246HL91</accession>
<dbReference type="Pfam" id="PF08544">
    <property type="entry name" value="GHMP_kinases_C"/>
    <property type="match status" value="1"/>
</dbReference>
<comment type="caution">
    <text evidence="10">The sequence shown here is derived from an EMBL/GenBank/DDBJ whole genome shotgun (WGS) entry which is preliminary data.</text>
</comment>
<dbReference type="InterPro" id="IPR000870">
    <property type="entry name" value="Homoserine_kinase"/>
</dbReference>
<dbReference type="NCBIfam" id="NF002288">
    <property type="entry name" value="PRK01212.1-4"/>
    <property type="match status" value="1"/>
</dbReference>
<dbReference type="PANTHER" id="PTHR20861">
    <property type="entry name" value="HOMOSERINE/4-DIPHOSPHOCYTIDYL-2-C-METHYL-D-ERYTHRITOL KINASE"/>
    <property type="match status" value="1"/>
</dbReference>
<dbReference type="InterPro" id="IPR036554">
    <property type="entry name" value="GHMP_kinase_C_sf"/>
</dbReference>
<dbReference type="EMBL" id="NIVS01000028">
    <property type="protein sequence ID" value="OWQ52658.1"/>
    <property type="molecule type" value="Genomic_DNA"/>
</dbReference>
<dbReference type="SUPFAM" id="SSF54211">
    <property type="entry name" value="Ribosomal protein S5 domain 2-like"/>
    <property type="match status" value="1"/>
</dbReference>
<gene>
    <name evidence="7" type="primary">thrB</name>
    <name evidence="10" type="ORF">CEE60_12135</name>
</gene>
<dbReference type="Gene3D" id="3.30.230.10">
    <property type="match status" value="1"/>
</dbReference>
<dbReference type="AlphaFoldDB" id="A0A246HL91"/>
<dbReference type="GO" id="GO:0009088">
    <property type="term" value="P:threonine biosynthetic process"/>
    <property type="evidence" value="ECO:0007669"/>
    <property type="project" value="UniProtKB-UniRule"/>
</dbReference>
<dbReference type="Pfam" id="PF00288">
    <property type="entry name" value="GHMP_kinases_N"/>
    <property type="match status" value="1"/>
</dbReference>
<dbReference type="EC" id="2.7.1.39" evidence="7"/>
<dbReference type="InterPro" id="IPR006204">
    <property type="entry name" value="GHMP_kinase_N_dom"/>
</dbReference>
<dbReference type="Proteomes" id="UP000198157">
    <property type="component" value="Unassembled WGS sequence"/>
</dbReference>
<evidence type="ECO:0000259" key="8">
    <source>
        <dbReference type="Pfam" id="PF00288"/>
    </source>
</evidence>
<comment type="function">
    <text evidence="7">Catalyzes the ATP-dependent phosphorylation of L-homoserine to L-homoserine phosphate.</text>
</comment>
<keyword evidence="7" id="KW-0963">Cytoplasm</keyword>
<dbReference type="InterPro" id="IPR014721">
    <property type="entry name" value="Ribsml_uS5_D2-typ_fold_subgr"/>
</dbReference>
<keyword evidence="6 7" id="KW-0067">ATP-binding</keyword>
<dbReference type="PANTHER" id="PTHR20861:SF1">
    <property type="entry name" value="HOMOSERINE KINASE"/>
    <property type="match status" value="1"/>
</dbReference>
<feature type="domain" description="GHMP kinase C-terminal" evidence="9">
    <location>
        <begin position="214"/>
        <end position="284"/>
    </location>
</feature>
<dbReference type="GO" id="GO:0005524">
    <property type="term" value="F:ATP binding"/>
    <property type="evidence" value="ECO:0007669"/>
    <property type="project" value="UniProtKB-UniRule"/>
</dbReference>
<evidence type="ECO:0000256" key="3">
    <source>
        <dbReference type="ARBA" id="ARBA00022697"/>
    </source>
</evidence>
<evidence type="ECO:0000313" key="10">
    <source>
        <dbReference type="EMBL" id="OWQ52658.1"/>
    </source>
</evidence>
<evidence type="ECO:0000313" key="11">
    <source>
        <dbReference type="Proteomes" id="UP000198157"/>
    </source>
</evidence>
<keyword evidence="2 7" id="KW-0808">Transferase</keyword>
<dbReference type="GO" id="GO:0005737">
    <property type="term" value="C:cytoplasm"/>
    <property type="evidence" value="ECO:0007669"/>
    <property type="project" value="UniProtKB-SubCell"/>
</dbReference>
<dbReference type="PIRSF" id="PIRSF000676">
    <property type="entry name" value="Homoser_kin"/>
    <property type="match status" value="1"/>
</dbReference>
<evidence type="ECO:0000256" key="7">
    <source>
        <dbReference type="HAMAP-Rule" id="MF_00384"/>
    </source>
</evidence>
<evidence type="ECO:0000256" key="4">
    <source>
        <dbReference type="ARBA" id="ARBA00022741"/>
    </source>
</evidence>
<feature type="domain" description="GHMP kinase N-terminal" evidence="8">
    <location>
        <begin position="64"/>
        <end position="149"/>
    </location>
</feature>
<organism evidence="10 11">
    <name type="scientific">Stenotrophomonas maltophilia</name>
    <name type="common">Pseudomonas maltophilia</name>
    <name type="synonym">Xanthomonas maltophilia</name>
    <dbReference type="NCBI Taxonomy" id="40324"/>
    <lineage>
        <taxon>Bacteria</taxon>
        <taxon>Pseudomonadati</taxon>
        <taxon>Pseudomonadota</taxon>
        <taxon>Gammaproteobacteria</taxon>
        <taxon>Lysobacterales</taxon>
        <taxon>Lysobacteraceae</taxon>
        <taxon>Stenotrophomonas</taxon>
        <taxon>Stenotrophomonas maltophilia group</taxon>
    </lineage>
</organism>
<comment type="catalytic activity">
    <reaction evidence="7">
        <text>L-homoserine + ATP = O-phospho-L-homoserine + ADP + H(+)</text>
        <dbReference type="Rhea" id="RHEA:13985"/>
        <dbReference type="ChEBI" id="CHEBI:15378"/>
        <dbReference type="ChEBI" id="CHEBI:30616"/>
        <dbReference type="ChEBI" id="CHEBI:57476"/>
        <dbReference type="ChEBI" id="CHEBI:57590"/>
        <dbReference type="ChEBI" id="CHEBI:456216"/>
        <dbReference type="EC" id="2.7.1.39"/>
    </reaction>
</comment>
<evidence type="ECO:0000259" key="9">
    <source>
        <dbReference type="Pfam" id="PF08544"/>
    </source>
</evidence>
<comment type="subcellular location">
    <subcellularLocation>
        <location evidence="7">Cytoplasm</location>
    </subcellularLocation>
</comment>
<evidence type="ECO:0000256" key="2">
    <source>
        <dbReference type="ARBA" id="ARBA00022679"/>
    </source>
</evidence>
<dbReference type="InterPro" id="IPR020568">
    <property type="entry name" value="Ribosomal_Su5_D2-typ_SF"/>
</dbReference>
<dbReference type="GO" id="GO:0004413">
    <property type="term" value="F:homoserine kinase activity"/>
    <property type="evidence" value="ECO:0007669"/>
    <property type="project" value="UniProtKB-UniRule"/>
</dbReference>
<proteinExistence type="inferred from homology"/>
<keyword evidence="4 7" id="KW-0547">Nucleotide-binding</keyword>
<comment type="similarity">
    <text evidence="7">Belongs to the GHMP kinase family. Homoserine kinase subfamily.</text>
</comment>
<dbReference type="SUPFAM" id="SSF55060">
    <property type="entry name" value="GHMP Kinase, C-terminal domain"/>
    <property type="match status" value="1"/>
</dbReference>
<feature type="binding site" evidence="7">
    <location>
        <begin position="90"/>
        <end position="100"/>
    </location>
    <ligand>
        <name>ATP</name>
        <dbReference type="ChEBI" id="CHEBI:30616"/>
    </ligand>
</feature>
<dbReference type="UniPathway" id="UPA00050">
    <property type="reaction ID" value="UER00064"/>
</dbReference>
<comment type="pathway">
    <text evidence="7">Amino-acid biosynthesis; L-threonine biosynthesis; L-threonine from L-aspartate: step 4/5.</text>
</comment>
<sequence length="305" mass="30967">MTEARAFAPASVGNVGVGFDILGHAIEGVGDTVTVRRIDEPRVRIHAIRGTTVDLPLGAEDNTAGAALIALRAALDLPFGFEVEIDKGIALGSGMGGSAASCVAALVAANALLPQPLSREALYPFALTGEAVASGGRHGDNLGPMLLGGLVLSTADRLVPVPVPAAWHSLLVHPDAVLETRRARAALQGHYALGEFVAQSANLALVLSGCYTADAGLVRAGLRDVLVEPRRAGLIAGFAAARDAALAAGAMGASISGAGPSVFAWFEQRQAAFAAQSAVQQAFADAGFDSQGWVSPLNAPAARLL</sequence>
<evidence type="ECO:0000256" key="6">
    <source>
        <dbReference type="ARBA" id="ARBA00022840"/>
    </source>
</evidence>